<dbReference type="Proteomes" id="UP000291236">
    <property type="component" value="Chromosome"/>
</dbReference>
<feature type="signal peptide" evidence="1">
    <location>
        <begin position="1"/>
        <end position="21"/>
    </location>
</feature>
<sequence>MKLFARLTILFALSFSQSADATEEMVFVYFNDFSPYSYSSSPEKNDAYGIFPHYIKELFAKINIKITNESYSWEKAQYMVQSGEADGYITTPIDKRKEYAYFTQKSSFIIKNFLLYINKNLDTEIKKIKNIEDLKKYRICDYKGNAWSEVNLNEINLIKVTKRTDCIPKINANKIDFIVANLGFYHDFKKDNKDSKIFDIPFIKKSSTHFHIGIRKDYPQSYSIIESLNHYIKLENEDNFRN</sequence>
<evidence type="ECO:0000313" key="3">
    <source>
        <dbReference type="Proteomes" id="UP000291236"/>
    </source>
</evidence>
<dbReference type="SUPFAM" id="SSF53850">
    <property type="entry name" value="Periplasmic binding protein-like II"/>
    <property type="match status" value="1"/>
</dbReference>
<accession>A0A4P2VH07</accession>
<keyword evidence="3" id="KW-1185">Reference proteome</keyword>
<dbReference type="EMBL" id="AP019368">
    <property type="protein sequence ID" value="BBH52146.1"/>
    <property type="molecule type" value="Genomic_DNA"/>
</dbReference>
<dbReference type="OrthoDB" id="2509690at2"/>
<feature type="chain" id="PRO_5020790644" evidence="1">
    <location>
        <begin position="22"/>
        <end position="242"/>
    </location>
</feature>
<protein>
    <submittedName>
        <fullName evidence="2">Uncharacterized protein</fullName>
    </submittedName>
</protein>
<name>A0A4P2VH07_FLUSA</name>
<reference evidence="2 3" key="1">
    <citation type="submission" date="2018-12" db="EMBL/GenBank/DDBJ databases">
        <title>Rubrispira sanarue gen. nov., sp., nov., a member of the order Silvanigrellales, isolated from a brackish lake in Hamamatsu Japan.</title>
        <authorList>
            <person name="Maejima Y."/>
            <person name="Iino T."/>
            <person name="Muraguchi Y."/>
            <person name="Fukuda K."/>
            <person name="Nojiri H."/>
            <person name="Ohkuma M."/>
            <person name="Moriuchi R."/>
            <person name="Dohra H."/>
            <person name="Kimbara K."/>
            <person name="Shintani M."/>
        </authorList>
    </citation>
    <scope>NUCLEOTIDE SEQUENCE [LARGE SCALE GENOMIC DNA]</scope>
    <source>
        <strain evidence="2 3">RF1110005</strain>
    </source>
</reference>
<evidence type="ECO:0000256" key="1">
    <source>
        <dbReference type="SAM" id="SignalP"/>
    </source>
</evidence>
<dbReference type="PANTHER" id="PTHR35936">
    <property type="entry name" value="MEMBRANE-BOUND LYTIC MUREIN TRANSGLYCOSYLASE F"/>
    <property type="match status" value="1"/>
</dbReference>
<proteinExistence type="predicted"/>
<gene>
    <name evidence="2" type="ORF">JCM31447_05850</name>
</gene>
<dbReference type="RefSeq" id="WP_130606338.1">
    <property type="nucleotide sequence ID" value="NZ_AP019368.1"/>
</dbReference>
<keyword evidence="1" id="KW-0732">Signal</keyword>
<dbReference type="Gene3D" id="3.40.190.10">
    <property type="entry name" value="Periplasmic binding protein-like II"/>
    <property type="match status" value="2"/>
</dbReference>
<dbReference type="PANTHER" id="PTHR35936:SF25">
    <property type="entry name" value="ABC TRANSPORTER SUBSTRATE-BINDING PROTEIN"/>
    <property type="match status" value="1"/>
</dbReference>
<organism evidence="2 3">
    <name type="scientific">Fluviispira sanaruensis</name>
    <dbReference type="NCBI Taxonomy" id="2493639"/>
    <lineage>
        <taxon>Bacteria</taxon>
        <taxon>Pseudomonadati</taxon>
        <taxon>Bdellovibrionota</taxon>
        <taxon>Oligoflexia</taxon>
        <taxon>Silvanigrellales</taxon>
        <taxon>Silvanigrellaceae</taxon>
        <taxon>Fluviispira</taxon>
    </lineage>
</organism>
<dbReference type="KEGG" id="sbf:JCM31447_05850"/>
<evidence type="ECO:0000313" key="2">
    <source>
        <dbReference type="EMBL" id="BBH52146.1"/>
    </source>
</evidence>
<dbReference type="AlphaFoldDB" id="A0A4P2VH07"/>